<dbReference type="OrthoDB" id="10352068at2759"/>
<evidence type="ECO:0000256" key="2">
    <source>
        <dbReference type="SAM" id="MobiDB-lite"/>
    </source>
</evidence>
<gene>
    <name evidence="3" type="ORF">MUK42_33475</name>
</gene>
<keyword evidence="1" id="KW-0175">Coiled coil</keyword>
<dbReference type="Proteomes" id="UP001055439">
    <property type="component" value="Chromosome 9"/>
</dbReference>
<evidence type="ECO:0000313" key="4">
    <source>
        <dbReference type="Proteomes" id="UP001055439"/>
    </source>
</evidence>
<sequence>MRRYCLVRAEENWPFNQVWTTIVVPQDVPGLSNLEAVQVSKLLGILESTSMIKAMDESWLVRAGLSPSQEETVWSLTRTLKGKNIDQGPPGPRGPGPLRIGGVRSERRSSPRVTPVPATQISSAAKVPTAGVDEPDPRPSKRPRDTEAGGGGGEGEEHLPKRSRREELVAQCSSSSTRLVVADSLPAPEGEEISSGWRMMDTAEPWKSTEQAMTFVQGVLFPKLTKDLCTLPSDALVSRALKHIVMVPSPFDRGFHLSAALVSRVQESGALVKELMESASVDSDEVTDLEGELWKMEALRLRAQCQSHTTKLLEVQRQNNESQAKVMVLRQRVETLETLIAEMQEPMGQHRNVLLDSVGPSLSSKDATETKPSE</sequence>
<name>A0A9E7I6G9_9LILI</name>
<feature type="region of interest" description="Disordered" evidence="2">
    <location>
        <begin position="355"/>
        <end position="374"/>
    </location>
</feature>
<dbReference type="EMBL" id="CP097511">
    <property type="protein sequence ID" value="URE46755.1"/>
    <property type="molecule type" value="Genomic_DNA"/>
</dbReference>
<feature type="compositionally biased region" description="Basic and acidic residues" evidence="2">
    <location>
        <begin position="155"/>
        <end position="166"/>
    </location>
</feature>
<evidence type="ECO:0000313" key="3">
    <source>
        <dbReference type="EMBL" id="URE46755.1"/>
    </source>
</evidence>
<evidence type="ECO:0000256" key="1">
    <source>
        <dbReference type="SAM" id="Coils"/>
    </source>
</evidence>
<keyword evidence="4" id="KW-1185">Reference proteome</keyword>
<dbReference type="AlphaFoldDB" id="A0A9E7I6G9"/>
<feature type="region of interest" description="Disordered" evidence="2">
    <location>
        <begin position="80"/>
        <end position="166"/>
    </location>
</feature>
<protein>
    <submittedName>
        <fullName evidence="3">Uncharacterized protein</fullName>
    </submittedName>
</protein>
<proteinExistence type="predicted"/>
<feature type="coiled-coil region" evidence="1">
    <location>
        <begin position="312"/>
        <end position="339"/>
    </location>
</feature>
<feature type="compositionally biased region" description="Basic and acidic residues" evidence="2">
    <location>
        <begin position="135"/>
        <end position="147"/>
    </location>
</feature>
<organism evidence="3 4">
    <name type="scientific">Musa troglodytarum</name>
    <name type="common">fe'i banana</name>
    <dbReference type="NCBI Taxonomy" id="320322"/>
    <lineage>
        <taxon>Eukaryota</taxon>
        <taxon>Viridiplantae</taxon>
        <taxon>Streptophyta</taxon>
        <taxon>Embryophyta</taxon>
        <taxon>Tracheophyta</taxon>
        <taxon>Spermatophyta</taxon>
        <taxon>Magnoliopsida</taxon>
        <taxon>Liliopsida</taxon>
        <taxon>Zingiberales</taxon>
        <taxon>Musaceae</taxon>
        <taxon>Musa</taxon>
    </lineage>
</organism>
<accession>A0A9E7I6G9</accession>
<reference evidence="3" key="1">
    <citation type="submission" date="2022-05" db="EMBL/GenBank/DDBJ databases">
        <title>The Musa troglodytarum L. genome provides insights into the mechanism of non-climacteric behaviour and enrichment of carotenoids.</title>
        <authorList>
            <person name="Wang J."/>
        </authorList>
    </citation>
    <scope>NUCLEOTIDE SEQUENCE</scope>
    <source>
        <tissue evidence="3">Leaf</tissue>
    </source>
</reference>